<dbReference type="Pfam" id="PF13458">
    <property type="entry name" value="Peripla_BP_6"/>
    <property type="match status" value="1"/>
</dbReference>
<comment type="similarity">
    <text evidence="1">Belongs to the leucine-binding protein family.</text>
</comment>
<reference evidence="4 5" key="1">
    <citation type="submission" date="2019-08" db="EMBL/GenBank/DDBJ databases">
        <title>Actinomadura sp. nov. CYP1-5 isolated from mountain soil.</title>
        <authorList>
            <person name="Songsumanus A."/>
            <person name="Kuncharoen N."/>
            <person name="Kudo T."/>
            <person name="Yuki M."/>
            <person name="Igarashi Y."/>
            <person name="Tanasupawat S."/>
        </authorList>
    </citation>
    <scope>NUCLEOTIDE SEQUENCE [LARGE SCALE GENOMIC DNA]</scope>
    <source>
        <strain evidence="4 5">JCM 14158</strain>
    </source>
</reference>
<evidence type="ECO:0000259" key="3">
    <source>
        <dbReference type="Pfam" id="PF13458"/>
    </source>
</evidence>
<feature type="domain" description="Leucine-binding protein" evidence="3">
    <location>
        <begin position="57"/>
        <end position="384"/>
    </location>
</feature>
<evidence type="ECO:0000313" key="4">
    <source>
        <dbReference type="EMBL" id="TYB48905.1"/>
    </source>
</evidence>
<dbReference type="PANTHER" id="PTHR30483:SF6">
    <property type="entry name" value="PERIPLASMIC BINDING PROTEIN OF ABC TRANSPORTER FOR NATURAL AMINO ACIDS"/>
    <property type="match status" value="1"/>
</dbReference>
<dbReference type="EMBL" id="VSFG01000001">
    <property type="protein sequence ID" value="TYB48905.1"/>
    <property type="molecule type" value="Genomic_DNA"/>
</dbReference>
<dbReference type="Gene3D" id="3.40.50.2300">
    <property type="match status" value="2"/>
</dbReference>
<evidence type="ECO:0000256" key="2">
    <source>
        <dbReference type="ARBA" id="ARBA00022729"/>
    </source>
</evidence>
<dbReference type="PANTHER" id="PTHR30483">
    <property type="entry name" value="LEUCINE-SPECIFIC-BINDING PROTEIN"/>
    <property type="match status" value="1"/>
</dbReference>
<dbReference type="STRING" id="1220554.GCA_001552135_04814"/>
<proteinExistence type="inferred from homology"/>
<dbReference type="InterPro" id="IPR028082">
    <property type="entry name" value="Peripla_BP_I"/>
</dbReference>
<dbReference type="SUPFAM" id="SSF53822">
    <property type="entry name" value="Periplasmic binding protein-like I"/>
    <property type="match status" value="1"/>
</dbReference>
<keyword evidence="2" id="KW-0732">Signal</keyword>
<sequence length="421" mass="43984">MSIEPGGDMAHPHLMRRRWPAVVAAGATLAGAVACSTASDRKEGGAGSLACKDGKVLVGVAKADSGFASFFDVAGKRGLQVAIQEINARGGIKGCKIETITGDTKSDPAVAAQVARSLIAKGAQILVVADDFDTGVAAARIGQREGLLTLSLAASSTVFGKAVGDRFFSGGITTTELGLAQAKFSLDRKWRTTFQVLDPGLAYFTEQDTAYRKLYEGGGGKVSGVDRVDSLGGQSDFSSTISKIKAAKPDVVQALAVFPAVGTFVKQLRAAGVDTPVLGNITLQTRELPKLVGTGRADKIYYAAQVYFDGAGVDPKTDPAVTKFAEAYQKMFGHFPEQANAPGAYQTFLAVDTALQRKDVTDAASAAKAIREQRGLKVPGGTLDHWKDGYAVWSPTIVGLEGGKLKSVTAYNATAIRNEAS</sequence>
<dbReference type="Proteomes" id="UP000323380">
    <property type="component" value="Unassembled WGS sequence"/>
</dbReference>
<dbReference type="AlphaFoldDB" id="A0A5D0NWU1"/>
<gene>
    <name evidence="4" type="ORF">FXF69_07065</name>
</gene>
<organism evidence="4 5">
    <name type="scientific">Actinomadura chibensis</name>
    <dbReference type="NCBI Taxonomy" id="392828"/>
    <lineage>
        <taxon>Bacteria</taxon>
        <taxon>Bacillati</taxon>
        <taxon>Actinomycetota</taxon>
        <taxon>Actinomycetes</taxon>
        <taxon>Streptosporangiales</taxon>
        <taxon>Thermomonosporaceae</taxon>
        <taxon>Actinomadura</taxon>
    </lineage>
</organism>
<dbReference type="InterPro" id="IPR051010">
    <property type="entry name" value="BCAA_transport"/>
</dbReference>
<protein>
    <submittedName>
        <fullName evidence="4">Amino acid ABC transporter substrate-binding protein</fullName>
    </submittedName>
</protein>
<evidence type="ECO:0000256" key="1">
    <source>
        <dbReference type="ARBA" id="ARBA00010062"/>
    </source>
</evidence>
<dbReference type="InterPro" id="IPR028081">
    <property type="entry name" value="Leu-bd"/>
</dbReference>
<comment type="caution">
    <text evidence="4">The sequence shown here is derived from an EMBL/GenBank/DDBJ whole genome shotgun (WGS) entry which is preliminary data.</text>
</comment>
<keyword evidence="5" id="KW-1185">Reference proteome</keyword>
<evidence type="ECO:0000313" key="5">
    <source>
        <dbReference type="Proteomes" id="UP000323380"/>
    </source>
</evidence>
<name>A0A5D0NWU1_9ACTN</name>
<accession>A0A5D0NWU1</accession>